<accession>A0A328BV19</accession>
<dbReference type="RefSeq" id="WP_111274390.1">
    <property type="nucleotide sequence ID" value="NZ_QFYS01000001.1"/>
</dbReference>
<evidence type="ECO:0000313" key="3">
    <source>
        <dbReference type="Proteomes" id="UP000249524"/>
    </source>
</evidence>
<evidence type="ECO:0000256" key="1">
    <source>
        <dbReference type="SAM" id="SignalP"/>
    </source>
</evidence>
<comment type="caution">
    <text evidence="2">The sequence shown here is derived from an EMBL/GenBank/DDBJ whole genome shotgun (WGS) entry which is preliminary data.</text>
</comment>
<gene>
    <name evidence="2" type="ORF">DJ019_02475</name>
</gene>
<protein>
    <recommendedName>
        <fullName evidence="4">DUF3016 domain-containing protein</fullName>
    </recommendedName>
</protein>
<dbReference type="Proteomes" id="UP000249524">
    <property type="component" value="Unassembled WGS sequence"/>
</dbReference>
<keyword evidence="1" id="KW-0732">Signal</keyword>
<proteinExistence type="predicted"/>
<sequence>MRTMILSAAAWAAIANVAAAAPAEVRVAVAPALQATFEKTYGVREANLLKDELRKSVEQSLADSRALDGARIELTLVDVKPNRPTFKQLADTPGLSMQSFGVGGAALEGRVITADGTERPVAYSWYESDFRQAYGRWVWSDAEWAFDRFARKLARGETLARR</sequence>
<dbReference type="OrthoDB" id="7191640at2"/>
<name>A0A328BV19_9CAUL</name>
<feature type="signal peptide" evidence="1">
    <location>
        <begin position="1"/>
        <end position="20"/>
    </location>
</feature>
<dbReference type="EMBL" id="QFYS01000001">
    <property type="protein sequence ID" value="RAK68898.1"/>
    <property type="molecule type" value="Genomic_DNA"/>
</dbReference>
<keyword evidence="3" id="KW-1185">Reference proteome</keyword>
<organism evidence="2 3">
    <name type="scientific">Phenylobacterium kunshanense</name>
    <dbReference type="NCBI Taxonomy" id="1445034"/>
    <lineage>
        <taxon>Bacteria</taxon>
        <taxon>Pseudomonadati</taxon>
        <taxon>Pseudomonadota</taxon>
        <taxon>Alphaproteobacteria</taxon>
        <taxon>Caulobacterales</taxon>
        <taxon>Caulobacteraceae</taxon>
        <taxon>Phenylobacterium</taxon>
    </lineage>
</organism>
<feature type="chain" id="PRO_5016460462" description="DUF3016 domain-containing protein" evidence="1">
    <location>
        <begin position="21"/>
        <end position="162"/>
    </location>
</feature>
<reference evidence="2 3" key="1">
    <citation type="submission" date="2018-05" db="EMBL/GenBank/DDBJ databases">
        <authorList>
            <person name="Lanie J.A."/>
            <person name="Ng W.-L."/>
            <person name="Kazmierczak K.M."/>
            <person name="Andrzejewski T.M."/>
            <person name="Davidsen T.M."/>
            <person name="Wayne K.J."/>
            <person name="Tettelin H."/>
            <person name="Glass J.I."/>
            <person name="Rusch D."/>
            <person name="Podicherti R."/>
            <person name="Tsui H.-C.T."/>
            <person name="Winkler M.E."/>
        </authorList>
    </citation>
    <scope>NUCLEOTIDE SEQUENCE [LARGE SCALE GENOMIC DNA]</scope>
    <source>
        <strain evidence="2 3">BUT-10</strain>
    </source>
</reference>
<evidence type="ECO:0000313" key="2">
    <source>
        <dbReference type="EMBL" id="RAK68898.1"/>
    </source>
</evidence>
<evidence type="ECO:0008006" key="4">
    <source>
        <dbReference type="Google" id="ProtNLM"/>
    </source>
</evidence>
<dbReference type="AlphaFoldDB" id="A0A328BV19"/>